<keyword evidence="2" id="KW-1185">Reference proteome</keyword>
<name>A0A916URH7_9BURK</name>
<gene>
    <name evidence="1" type="ORF">GCM10011396_35150</name>
</gene>
<comment type="caution">
    <text evidence="1">The sequence shown here is derived from an EMBL/GenBank/DDBJ whole genome shotgun (WGS) entry which is preliminary data.</text>
</comment>
<accession>A0A916URH7</accession>
<evidence type="ECO:0000313" key="2">
    <source>
        <dbReference type="Proteomes" id="UP000637423"/>
    </source>
</evidence>
<reference evidence="1" key="1">
    <citation type="journal article" date="2014" name="Int. J. Syst. Evol. Microbiol.">
        <title>Complete genome sequence of Corynebacterium casei LMG S-19264T (=DSM 44701T), isolated from a smear-ripened cheese.</title>
        <authorList>
            <consortium name="US DOE Joint Genome Institute (JGI-PGF)"/>
            <person name="Walter F."/>
            <person name="Albersmeier A."/>
            <person name="Kalinowski J."/>
            <person name="Ruckert C."/>
        </authorList>
    </citation>
    <scope>NUCLEOTIDE SEQUENCE</scope>
    <source>
        <strain evidence="1">CGMCC 1.10998</strain>
    </source>
</reference>
<protein>
    <submittedName>
        <fullName evidence="1">Uncharacterized protein</fullName>
    </submittedName>
</protein>
<sequence>MYTVGKGASSTGSVRDRLDLQPQVSTALIIIPAEIPRLFALPMKKRQTARAARHGEKGTSGLLSTEQARVLPVAGRDEAQASMPDAIPGQALAELTIDSGTIGKAYRDSRTEIRRMADAVKKPLEAKFKSKFDFFQDAAVEAAVPACISKNGDALKHDIPHLGPVILADELALPFFVHAVLKGKCK</sequence>
<proteinExistence type="predicted"/>
<evidence type="ECO:0000313" key="1">
    <source>
        <dbReference type="EMBL" id="GGC84795.1"/>
    </source>
</evidence>
<dbReference type="Proteomes" id="UP000637423">
    <property type="component" value="Unassembled WGS sequence"/>
</dbReference>
<dbReference type="EMBL" id="BMED01000003">
    <property type="protein sequence ID" value="GGC84795.1"/>
    <property type="molecule type" value="Genomic_DNA"/>
</dbReference>
<dbReference type="AlphaFoldDB" id="A0A916URH7"/>
<reference evidence="1" key="2">
    <citation type="submission" date="2020-09" db="EMBL/GenBank/DDBJ databases">
        <authorList>
            <person name="Sun Q."/>
            <person name="Zhou Y."/>
        </authorList>
    </citation>
    <scope>NUCLEOTIDE SEQUENCE</scope>
    <source>
        <strain evidence="1">CGMCC 1.10998</strain>
    </source>
</reference>
<organism evidence="1 2">
    <name type="scientific">Undibacterium terreum</name>
    <dbReference type="NCBI Taxonomy" id="1224302"/>
    <lineage>
        <taxon>Bacteria</taxon>
        <taxon>Pseudomonadati</taxon>
        <taxon>Pseudomonadota</taxon>
        <taxon>Betaproteobacteria</taxon>
        <taxon>Burkholderiales</taxon>
        <taxon>Oxalobacteraceae</taxon>
        <taxon>Undibacterium</taxon>
    </lineage>
</organism>